<feature type="compositionally biased region" description="Low complexity" evidence="1">
    <location>
        <begin position="32"/>
        <end position="44"/>
    </location>
</feature>
<feature type="non-terminal residue" evidence="2">
    <location>
        <position position="71"/>
    </location>
</feature>
<dbReference type="AlphaFoldDB" id="A0A1R1PX50"/>
<comment type="caution">
    <text evidence="2">The sequence shown here is derived from an EMBL/GenBank/DDBJ whole genome shotgun (WGS) entry which is preliminary data.</text>
</comment>
<feature type="region of interest" description="Disordered" evidence="1">
    <location>
        <begin position="24"/>
        <end position="71"/>
    </location>
</feature>
<sequence length="71" mass="7763">MARDQSISEQSVLVQIQTSTLLENATTHKNKLQNTKKVQKNTKNGALPGIEPGTSPTLRENHASRPQNPDA</sequence>
<dbReference type="Proteomes" id="UP000188320">
    <property type="component" value="Unassembled WGS sequence"/>
</dbReference>
<evidence type="ECO:0000313" key="2">
    <source>
        <dbReference type="EMBL" id="OMH85566.1"/>
    </source>
</evidence>
<keyword evidence="3" id="KW-1185">Reference proteome</keyword>
<accession>A0A1R1PX50</accession>
<evidence type="ECO:0000313" key="3">
    <source>
        <dbReference type="Proteomes" id="UP000188320"/>
    </source>
</evidence>
<gene>
    <name evidence="2" type="ORF">AX774_g854</name>
</gene>
<reference evidence="3" key="1">
    <citation type="submission" date="2017-01" db="EMBL/GenBank/DDBJ databases">
        <authorList>
            <person name="Wang Y."/>
            <person name="White M."/>
            <person name="Kvist S."/>
            <person name="Moncalvo J.-M."/>
        </authorList>
    </citation>
    <scope>NUCLEOTIDE SEQUENCE [LARGE SCALE GENOMIC DNA]</scope>
    <source>
        <strain evidence="3">COL-18-3</strain>
    </source>
</reference>
<proteinExistence type="predicted"/>
<organism evidence="2 3">
    <name type="scientific">Zancudomyces culisetae</name>
    <name type="common">Gut fungus</name>
    <name type="synonym">Smittium culisetae</name>
    <dbReference type="NCBI Taxonomy" id="1213189"/>
    <lineage>
        <taxon>Eukaryota</taxon>
        <taxon>Fungi</taxon>
        <taxon>Fungi incertae sedis</taxon>
        <taxon>Zoopagomycota</taxon>
        <taxon>Kickxellomycotina</taxon>
        <taxon>Harpellomycetes</taxon>
        <taxon>Harpellales</taxon>
        <taxon>Legeriomycetaceae</taxon>
        <taxon>Zancudomyces</taxon>
    </lineage>
</organism>
<dbReference type="EMBL" id="LSSK01000071">
    <property type="protein sequence ID" value="OMH85566.1"/>
    <property type="molecule type" value="Genomic_DNA"/>
</dbReference>
<evidence type="ECO:0000256" key="1">
    <source>
        <dbReference type="SAM" id="MobiDB-lite"/>
    </source>
</evidence>
<protein>
    <submittedName>
        <fullName evidence="2">Uncharacterized protein</fullName>
    </submittedName>
</protein>
<name>A0A1R1PX50_ZANCU</name>
<feature type="compositionally biased region" description="Polar residues" evidence="1">
    <location>
        <begin position="54"/>
        <end position="71"/>
    </location>
</feature>